<feature type="transmembrane region" description="Helical" evidence="8">
    <location>
        <begin position="118"/>
        <end position="137"/>
    </location>
</feature>
<evidence type="ECO:0000256" key="5">
    <source>
        <dbReference type="ARBA" id="ARBA00022692"/>
    </source>
</evidence>
<feature type="transmembrane region" description="Helical" evidence="8">
    <location>
        <begin position="79"/>
        <end position="98"/>
    </location>
</feature>
<feature type="transmembrane region" description="Helical" evidence="8">
    <location>
        <begin position="38"/>
        <end position="59"/>
    </location>
</feature>
<evidence type="ECO:0000256" key="3">
    <source>
        <dbReference type="ARBA" id="ARBA00022448"/>
    </source>
</evidence>
<dbReference type="EMBL" id="JBHTIU010000076">
    <property type="protein sequence ID" value="MFD0871302.1"/>
    <property type="molecule type" value="Genomic_DNA"/>
</dbReference>
<evidence type="ECO:0000256" key="6">
    <source>
        <dbReference type="ARBA" id="ARBA00022989"/>
    </source>
</evidence>
<accession>A0ABW3DCU4</accession>
<evidence type="ECO:0000256" key="1">
    <source>
        <dbReference type="ARBA" id="ARBA00004141"/>
    </source>
</evidence>
<evidence type="ECO:0000256" key="2">
    <source>
        <dbReference type="ARBA" id="ARBA00007998"/>
    </source>
</evidence>
<keyword evidence="6 8" id="KW-1133">Transmembrane helix</keyword>
<evidence type="ECO:0000256" key="4">
    <source>
        <dbReference type="ARBA" id="ARBA00022544"/>
    </source>
</evidence>
<keyword evidence="4" id="KW-0309">Germination</keyword>
<name>A0ABW3DCU4_9BACL</name>
<dbReference type="NCBIfam" id="TIGR00912">
    <property type="entry name" value="2A0309"/>
    <property type="match status" value="1"/>
</dbReference>
<gene>
    <name evidence="9" type="ORF">ACFQ03_19360</name>
</gene>
<evidence type="ECO:0000313" key="10">
    <source>
        <dbReference type="Proteomes" id="UP001597120"/>
    </source>
</evidence>
<dbReference type="PANTHER" id="PTHR34975">
    <property type="entry name" value="SPORE GERMINATION PROTEIN A2"/>
    <property type="match status" value="1"/>
</dbReference>
<sequence length="361" mass="41357">MKEKLSFFHATILIYMFQSGVAILGMPNLLANYFGTNGWLGIFLVSFIVSVNILLIWIVHRLGGSRSVYDILEQSVPKLVLFPVYLALAFLWAMLGCLTTKQYVLIFQMFSFPTTPPMALKLLMDILALLLISKGIYVIAKAATIFFWLIIWMLLLLLFFLGDFEWARLTPFVFKGGESILSGSLNLFFGYLGYELSLFIFPYTDRKTKFIKAVFIANIMITFVYLITCIVCFGFYSIDQLKTIQYPVIDIMSYIRLPFVQRVENLFYGFFMFTTLFSTVMYVWAAKEACQRIFPKTKPGVLEFIILTIVYFIGFIPEVMNEVRQWLQTSGHIQIGVAFGFPIIVILVLLLQRKKGGVADG</sequence>
<comment type="subcellular location">
    <subcellularLocation>
        <location evidence="1">Membrane</location>
        <topology evidence="1">Multi-pass membrane protein</topology>
    </subcellularLocation>
</comment>
<feature type="transmembrane region" description="Helical" evidence="8">
    <location>
        <begin position="7"/>
        <end position="26"/>
    </location>
</feature>
<feature type="transmembrane region" description="Helical" evidence="8">
    <location>
        <begin position="301"/>
        <end position="320"/>
    </location>
</feature>
<organism evidence="9 10">
    <name type="scientific">Paenibacillus residui</name>
    <dbReference type="NCBI Taxonomy" id="629724"/>
    <lineage>
        <taxon>Bacteria</taxon>
        <taxon>Bacillati</taxon>
        <taxon>Bacillota</taxon>
        <taxon>Bacilli</taxon>
        <taxon>Bacillales</taxon>
        <taxon>Paenibacillaceae</taxon>
        <taxon>Paenibacillus</taxon>
    </lineage>
</organism>
<keyword evidence="5 8" id="KW-0812">Transmembrane</keyword>
<evidence type="ECO:0000256" key="8">
    <source>
        <dbReference type="SAM" id="Phobius"/>
    </source>
</evidence>
<dbReference type="Gene3D" id="1.20.1740.10">
    <property type="entry name" value="Amino acid/polyamine transporter I"/>
    <property type="match status" value="1"/>
</dbReference>
<feature type="transmembrane region" description="Helical" evidence="8">
    <location>
        <begin position="332"/>
        <end position="351"/>
    </location>
</feature>
<keyword evidence="3" id="KW-0813">Transport</keyword>
<keyword evidence="7 8" id="KW-0472">Membrane</keyword>
<feature type="transmembrane region" description="Helical" evidence="8">
    <location>
        <begin position="144"/>
        <end position="161"/>
    </location>
</feature>
<feature type="transmembrane region" description="Helical" evidence="8">
    <location>
        <begin position="181"/>
        <end position="201"/>
    </location>
</feature>
<reference evidence="10" key="1">
    <citation type="journal article" date="2019" name="Int. J. Syst. Evol. Microbiol.">
        <title>The Global Catalogue of Microorganisms (GCM) 10K type strain sequencing project: providing services to taxonomists for standard genome sequencing and annotation.</title>
        <authorList>
            <consortium name="The Broad Institute Genomics Platform"/>
            <consortium name="The Broad Institute Genome Sequencing Center for Infectious Disease"/>
            <person name="Wu L."/>
            <person name="Ma J."/>
        </authorList>
    </citation>
    <scope>NUCLEOTIDE SEQUENCE [LARGE SCALE GENOMIC DNA]</scope>
    <source>
        <strain evidence="10">CCUG 57263</strain>
    </source>
</reference>
<evidence type="ECO:0000256" key="7">
    <source>
        <dbReference type="ARBA" id="ARBA00023136"/>
    </source>
</evidence>
<comment type="caution">
    <text evidence="9">The sequence shown here is derived from an EMBL/GenBank/DDBJ whole genome shotgun (WGS) entry which is preliminary data.</text>
</comment>
<dbReference type="InterPro" id="IPR004761">
    <property type="entry name" value="Spore_GerAB"/>
</dbReference>
<dbReference type="RefSeq" id="WP_379290256.1">
    <property type="nucleotide sequence ID" value="NZ_JBHTIU010000076.1"/>
</dbReference>
<keyword evidence="10" id="KW-1185">Reference proteome</keyword>
<proteinExistence type="inferred from homology"/>
<dbReference type="Pfam" id="PF03845">
    <property type="entry name" value="Spore_permease"/>
    <property type="match status" value="1"/>
</dbReference>
<feature type="transmembrane region" description="Helical" evidence="8">
    <location>
        <begin position="266"/>
        <end position="285"/>
    </location>
</feature>
<evidence type="ECO:0000313" key="9">
    <source>
        <dbReference type="EMBL" id="MFD0871302.1"/>
    </source>
</evidence>
<dbReference type="PANTHER" id="PTHR34975:SF2">
    <property type="entry name" value="SPORE GERMINATION PROTEIN A2"/>
    <property type="match status" value="1"/>
</dbReference>
<feature type="transmembrane region" description="Helical" evidence="8">
    <location>
        <begin position="213"/>
        <end position="238"/>
    </location>
</feature>
<protein>
    <submittedName>
        <fullName evidence="9">GerAB/ArcD/ProY family transporter</fullName>
    </submittedName>
</protein>
<comment type="similarity">
    <text evidence="2">Belongs to the amino acid-polyamine-organocation (APC) superfamily. Spore germination protein (SGP) (TC 2.A.3.9) family.</text>
</comment>
<dbReference type="Proteomes" id="UP001597120">
    <property type="component" value="Unassembled WGS sequence"/>
</dbReference>